<evidence type="ECO:0000313" key="2">
    <source>
        <dbReference type="Proteomes" id="UP000650833"/>
    </source>
</evidence>
<dbReference type="AlphaFoldDB" id="A0A8H7QE25"/>
<dbReference type="InterPro" id="IPR028082">
    <property type="entry name" value="Peripla_BP_I"/>
</dbReference>
<gene>
    <name evidence="1" type="ORF">INT46_011120</name>
</gene>
<sequence>MRNITVKSFQTYYDNGNTNNIHASIDTLMRLGSRVVFIAVGDNAVVALLILTVNGHVNNDTVWLILGDSVIISEQVDEYSRVYNGVIHTKLYNAKQHITTYKSPIGQLAWNTNNVKFLTIEQLFVGSVFIFEQQTKLTSLFLYDDNDSWVWSNFLRLYRLEFDITRVNVRAIVISLYAIYFNDTGFTSPQGPALFDKNCDVKTGNFKIYNLHNGSKIEISSVLGGTFSLSTGSIYFDGTYKPPSGTPSVSQFPSQQVQLWLA</sequence>
<keyword evidence="2" id="KW-1185">Reference proteome</keyword>
<name>A0A8H7QE25_9FUNG</name>
<dbReference type="OrthoDB" id="5984008at2759"/>
<evidence type="ECO:0000313" key="1">
    <source>
        <dbReference type="EMBL" id="KAG2190309.1"/>
    </source>
</evidence>
<proteinExistence type="predicted"/>
<accession>A0A8H7QE25</accession>
<dbReference type="EMBL" id="JAEPRC010000998">
    <property type="protein sequence ID" value="KAG2190309.1"/>
    <property type="molecule type" value="Genomic_DNA"/>
</dbReference>
<protein>
    <submittedName>
        <fullName evidence="1">Uncharacterized protein</fullName>
    </submittedName>
</protein>
<dbReference type="SUPFAM" id="SSF53822">
    <property type="entry name" value="Periplasmic binding protein-like I"/>
    <property type="match status" value="1"/>
</dbReference>
<dbReference type="Proteomes" id="UP000650833">
    <property type="component" value="Unassembled WGS sequence"/>
</dbReference>
<organism evidence="1 2">
    <name type="scientific">Mucor plumbeus</name>
    <dbReference type="NCBI Taxonomy" id="97098"/>
    <lineage>
        <taxon>Eukaryota</taxon>
        <taxon>Fungi</taxon>
        <taxon>Fungi incertae sedis</taxon>
        <taxon>Mucoromycota</taxon>
        <taxon>Mucoromycotina</taxon>
        <taxon>Mucoromycetes</taxon>
        <taxon>Mucorales</taxon>
        <taxon>Mucorineae</taxon>
        <taxon>Mucoraceae</taxon>
        <taxon>Mucor</taxon>
    </lineage>
</organism>
<reference evidence="1" key="1">
    <citation type="submission" date="2020-12" db="EMBL/GenBank/DDBJ databases">
        <title>Metabolic potential, ecology and presence of endohyphal bacteria is reflected in genomic diversity of Mucoromycotina.</title>
        <authorList>
            <person name="Muszewska A."/>
            <person name="Okrasinska A."/>
            <person name="Steczkiewicz K."/>
            <person name="Drgas O."/>
            <person name="Orlowska M."/>
            <person name="Perlinska-Lenart U."/>
            <person name="Aleksandrzak-Piekarczyk T."/>
            <person name="Szatraj K."/>
            <person name="Zielenkiewicz U."/>
            <person name="Pilsyk S."/>
            <person name="Malc E."/>
            <person name="Mieczkowski P."/>
            <person name="Kruszewska J.S."/>
            <person name="Biernat P."/>
            <person name="Pawlowska J."/>
        </authorList>
    </citation>
    <scope>NUCLEOTIDE SEQUENCE</scope>
    <source>
        <strain evidence="1">CBS 226.32</strain>
    </source>
</reference>
<comment type="caution">
    <text evidence="1">The sequence shown here is derived from an EMBL/GenBank/DDBJ whole genome shotgun (WGS) entry which is preliminary data.</text>
</comment>